<dbReference type="GO" id="GO:0043041">
    <property type="term" value="P:amino acid activation for nonribosomal peptide biosynthetic process"/>
    <property type="evidence" value="ECO:0007669"/>
    <property type="project" value="TreeGrafter"/>
</dbReference>
<dbReference type="NCBIfam" id="TIGR01733">
    <property type="entry name" value="AA-adenyl-dom"/>
    <property type="match status" value="1"/>
</dbReference>
<dbReference type="InterPro" id="IPR009081">
    <property type="entry name" value="PP-bd_ACP"/>
</dbReference>
<keyword evidence="6" id="KW-1185">Reference proteome</keyword>
<dbReference type="InterPro" id="IPR045851">
    <property type="entry name" value="AMP-bd_C_sf"/>
</dbReference>
<dbReference type="InterPro" id="IPR036736">
    <property type="entry name" value="ACP-like_sf"/>
</dbReference>
<dbReference type="RefSeq" id="WP_142941225.1">
    <property type="nucleotide sequence ID" value="NZ_VIKR01000002.1"/>
</dbReference>
<dbReference type="Pfam" id="PF00550">
    <property type="entry name" value="PP-binding"/>
    <property type="match status" value="1"/>
</dbReference>
<evidence type="ECO:0000256" key="2">
    <source>
        <dbReference type="ARBA" id="ARBA00022450"/>
    </source>
</evidence>
<keyword evidence="2" id="KW-0596">Phosphopantetheine</keyword>
<dbReference type="Proteomes" id="UP000317839">
    <property type="component" value="Unassembled WGS sequence"/>
</dbReference>
<dbReference type="EMBL" id="VIKR01000002">
    <property type="protein sequence ID" value="TQV74610.1"/>
    <property type="molecule type" value="Genomic_DNA"/>
</dbReference>
<evidence type="ECO:0000259" key="4">
    <source>
        <dbReference type="PROSITE" id="PS50075"/>
    </source>
</evidence>
<feature type="domain" description="Carrier" evidence="4">
    <location>
        <begin position="1022"/>
        <end position="1110"/>
    </location>
</feature>
<dbReference type="InterPro" id="IPR023213">
    <property type="entry name" value="CAT-like_dom_sf"/>
</dbReference>
<dbReference type="PROSITE" id="PS00455">
    <property type="entry name" value="AMP_BINDING"/>
    <property type="match status" value="1"/>
</dbReference>
<dbReference type="Gene3D" id="3.30.559.10">
    <property type="entry name" value="Chloramphenicol acetyltransferase-like domain"/>
    <property type="match status" value="1"/>
</dbReference>
<dbReference type="InterPro" id="IPR010071">
    <property type="entry name" value="AA_adenyl_dom"/>
</dbReference>
<dbReference type="SUPFAM" id="SSF47336">
    <property type="entry name" value="ACP-like"/>
    <property type="match status" value="1"/>
</dbReference>
<dbReference type="OrthoDB" id="9757559at2"/>
<dbReference type="AlphaFoldDB" id="A0A545TBL4"/>
<dbReference type="Pfam" id="PF00668">
    <property type="entry name" value="Condensation"/>
    <property type="match status" value="1"/>
</dbReference>
<evidence type="ECO:0000313" key="5">
    <source>
        <dbReference type="EMBL" id="TQV74610.1"/>
    </source>
</evidence>
<dbReference type="Gene3D" id="1.10.1200.10">
    <property type="entry name" value="ACP-like"/>
    <property type="match status" value="1"/>
</dbReference>
<dbReference type="PROSITE" id="PS00012">
    <property type="entry name" value="PHOSPHOPANTETHEINE"/>
    <property type="match status" value="1"/>
</dbReference>
<dbReference type="SUPFAM" id="SSF56801">
    <property type="entry name" value="Acetyl-CoA synthetase-like"/>
    <property type="match status" value="1"/>
</dbReference>
<comment type="caution">
    <text evidence="5">The sequence shown here is derived from an EMBL/GenBank/DDBJ whole genome shotgun (WGS) entry which is preliminary data.</text>
</comment>
<dbReference type="InterPro" id="IPR006162">
    <property type="entry name" value="Ppantetheine_attach_site"/>
</dbReference>
<comment type="cofactor">
    <cofactor evidence="1">
        <name>pantetheine 4'-phosphate</name>
        <dbReference type="ChEBI" id="CHEBI:47942"/>
    </cofactor>
</comment>
<evidence type="ECO:0000313" key="6">
    <source>
        <dbReference type="Proteomes" id="UP000317839"/>
    </source>
</evidence>
<dbReference type="GO" id="GO:0044550">
    <property type="term" value="P:secondary metabolite biosynthetic process"/>
    <property type="evidence" value="ECO:0007669"/>
    <property type="project" value="TreeGrafter"/>
</dbReference>
<dbReference type="SUPFAM" id="SSF52777">
    <property type="entry name" value="CoA-dependent acyltransferases"/>
    <property type="match status" value="2"/>
</dbReference>
<dbReference type="PANTHER" id="PTHR45527:SF1">
    <property type="entry name" value="FATTY ACID SYNTHASE"/>
    <property type="match status" value="1"/>
</dbReference>
<proteinExistence type="predicted"/>
<accession>A0A545TBL4</accession>
<keyword evidence="3" id="KW-0597">Phosphoprotein</keyword>
<dbReference type="PANTHER" id="PTHR45527">
    <property type="entry name" value="NONRIBOSOMAL PEPTIDE SYNTHETASE"/>
    <property type="match status" value="1"/>
</dbReference>
<gene>
    <name evidence="5" type="ORF">FLL45_06500</name>
</gene>
<evidence type="ECO:0000256" key="1">
    <source>
        <dbReference type="ARBA" id="ARBA00001957"/>
    </source>
</evidence>
<organism evidence="5 6">
    <name type="scientific">Aliikangiella marina</name>
    <dbReference type="NCBI Taxonomy" id="1712262"/>
    <lineage>
        <taxon>Bacteria</taxon>
        <taxon>Pseudomonadati</taxon>
        <taxon>Pseudomonadota</taxon>
        <taxon>Gammaproteobacteria</taxon>
        <taxon>Oceanospirillales</taxon>
        <taxon>Pleioneaceae</taxon>
        <taxon>Aliikangiella</taxon>
    </lineage>
</organism>
<name>A0A545TBL4_9GAMM</name>
<dbReference type="InterPro" id="IPR020845">
    <property type="entry name" value="AMP-binding_CS"/>
</dbReference>
<dbReference type="GO" id="GO:0003824">
    <property type="term" value="F:catalytic activity"/>
    <property type="evidence" value="ECO:0007669"/>
    <property type="project" value="InterPro"/>
</dbReference>
<dbReference type="InterPro" id="IPR000873">
    <property type="entry name" value="AMP-dep_synth/lig_dom"/>
</dbReference>
<dbReference type="InterPro" id="IPR001242">
    <property type="entry name" value="Condensation_dom"/>
</dbReference>
<reference evidence="5 6" key="1">
    <citation type="submission" date="2019-06" db="EMBL/GenBank/DDBJ databases">
        <title>Draft genome of Aliikangiella marina GYP-15.</title>
        <authorList>
            <person name="Wang G."/>
        </authorList>
    </citation>
    <scope>NUCLEOTIDE SEQUENCE [LARGE SCALE GENOMIC DNA]</scope>
    <source>
        <strain evidence="5 6">GYP-15</strain>
    </source>
</reference>
<dbReference type="GO" id="GO:0031177">
    <property type="term" value="F:phosphopantetheine binding"/>
    <property type="evidence" value="ECO:0007669"/>
    <property type="project" value="TreeGrafter"/>
</dbReference>
<dbReference type="Gene3D" id="3.30.300.30">
    <property type="match status" value="1"/>
</dbReference>
<protein>
    <submittedName>
        <fullName evidence="5">Amino acid adenylation domain-containing protein</fullName>
    </submittedName>
</protein>
<dbReference type="Gene3D" id="3.40.50.980">
    <property type="match status" value="2"/>
</dbReference>
<evidence type="ECO:0000256" key="3">
    <source>
        <dbReference type="ARBA" id="ARBA00022553"/>
    </source>
</evidence>
<dbReference type="Gene3D" id="2.30.38.10">
    <property type="entry name" value="Luciferase, Domain 3"/>
    <property type="match status" value="1"/>
</dbReference>
<dbReference type="Pfam" id="PF00501">
    <property type="entry name" value="AMP-binding"/>
    <property type="match status" value="1"/>
</dbReference>
<dbReference type="Gene3D" id="3.30.559.30">
    <property type="entry name" value="Nonribosomal peptide synthetase, condensation domain"/>
    <property type="match status" value="1"/>
</dbReference>
<dbReference type="GO" id="GO:0005829">
    <property type="term" value="C:cytosol"/>
    <property type="evidence" value="ECO:0007669"/>
    <property type="project" value="TreeGrafter"/>
</dbReference>
<dbReference type="PROSITE" id="PS50075">
    <property type="entry name" value="CARRIER"/>
    <property type="match status" value="1"/>
</dbReference>
<sequence>MDVFKSQPTDNAYIGLDELEKPAWYVVEGSECKKLLFDENNLNSPFTRHSIEYEPFRNGKFQKGYPLLQNQSEIWLACKLGGIAASKAFNIACSITINQPLDIEKFSQAFERALHETEAFKTVFSKTGRYRLIQCDPVHDFAYYDAASDGANEASAKIKVKIRNFANQAFSLEAGGLLRILLIKLEANKYQLVITTHHAVCDRRGLLLYIDHCIAKYHKLVTQSSDGVKKDITKRLAINEATPFNLDQVKKSQDYWREKMTVEHEYTEFPLDFVRGADRQYRCDVYAGHLEDRLSEKLLAYARSISVKPKIILLTAYTLLLARLNQQPKVGFGLSTSLRDNILESQYLGNAVCLIPLFADISSIENTRDLITQVDQTTKDIYQYNQTSYGEIIGYSSRQRSVNKPPLFSSTVSFSDSRAERLSYPIFSDSAVEWISRSSELFDNSVNFQFDAERIYFECYFNSALFKPEIIEERFLEFQLILSAILEEVEVSHLNLLSNKGRQNYLKINNTKTPVPNMLLHQFFEQQVVLSPTQIAVIDIDREISYQALNVKAEVLALSIHSRGLPQGSVIGLCLDRNIDYLVAMLATLKCGMTFLPIDPSLPLSRIRHIVTDSSAQLILCKSSFSELFSEMSVELYDPSSAISKLPAEKTILEGIETNLEQPAYLIYTSGSTGVPKGVRISHRAIANFLSAMQSLFPLSASDNFLALTTFSFDISLLELLLPLSCGAKVTIATREQRLEPDALASLIDSNEITHIQTTPTTWRLLLKTNSQRLSSVVALCGGEALSLDLKNQLFERVKCLWNMYGPTETTIWSSCHQVISVDEDIFIGQPIDNTQFYILGQNDDVLPRGVIGELYIGGNGLFSGYQNAEALTHERFISKNVLGEGTVQLYRTGDLVKLTYENKFQFISRADRQVKVRGHRIELAEIEHVLSQHESIDACLSRLVEVPGNDNKIAVYVKYRNNLSETTTGLRRFMREFLPDYMLPQFIVQIDELPLTQNKKVDYNALPNVYKTEHQQHTRDLPKSDIERQFVDICAEILSIDTSQISLSDNFFEIGGNSLSSLRVIEKVRVLTGKRLSPRLFILESLRNIVNELDHEHLKNTVSYLASNEIKATNKSWFDKLRSRLFRH</sequence>